<gene>
    <name evidence="2" type="ORF">FC83_GL003310</name>
</gene>
<evidence type="ECO:0000313" key="3">
    <source>
        <dbReference type="Proteomes" id="UP000051236"/>
    </source>
</evidence>
<dbReference type="Proteomes" id="UP000051236">
    <property type="component" value="Unassembled WGS sequence"/>
</dbReference>
<feature type="domain" description="Prenylated flavin chaperone LpdD-like" evidence="1">
    <location>
        <begin position="12"/>
        <end position="120"/>
    </location>
</feature>
<sequence>MMTQTATFNLAQAGFTMTVALQQIGPDLLVVLTGGDHPHIGAITNVTATTLSSFRYPSHDGRLHQDHVLSEIIGRLLQPNLTGHCTITAGVHVNGITTEQIQAAAKMAQSLAQKVVQWLQAHPLIATPPTYY</sequence>
<keyword evidence="3" id="KW-1185">Reference proteome</keyword>
<proteinExistence type="predicted"/>
<evidence type="ECO:0000313" key="2">
    <source>
        <dbReference type="EMBL" id="KRM33226.1"/>
    </source>
</evidence>
<dbReference type="InterPro" id="IPR048844">
    <property type="entry name" value="LpdD_chaperone-like"/>
</dbReference>
<accession>A0A0R1XSU5</accession>
<dbReference type="PATRIC" id="fig|1423734.3.peg.3362"/>
<organism evidence="2 3">
    <name type="scientific">Agrilactobacillus composti DSM 18527 = JCM 14202</name>
    <dbReference type="NCBI Taxonomy" id="1423734"/>
    <lineage>
        <taxon>Bacteria</taxon>
        <taxon>Bacillati</taxon>
        <taxon>Bacillota</taxon>
        <taxon>Bacilli</taxon>
        <taxon>Lactobacillales</taxon>
        <taxon>Lactobacillaceae</taxon>
        <taxon>Agrilactobacillus</taxon>
    </lineage>
</organism>
<dbReference type="AlphaFoldDB" id="A0A0R1XSU5"/>
<name>A0A0R1XSU5_9LACO</name>
<dbReference type="EMBL" id="AZGA01000057">
    <property type="protein sequence ID" value="KRM33226.1"/>
    <property type="molecule type" value="Genomic_DNA"/>
</dbReference>
<dbReference type="STRING" id="1423734.FC83_GL003310"/>
<comment type="caution">
    <text evidence="2">The sequence shown here is derived from an EMBL/GenBank/DDBJ whole genome shotgun (WGS) entry which is preliminary data.</text>
</comment>
<reference evidence="2 3" key="1">
    <citation type="journal article" date="2015" name="Genome Announc.">
        <title>Expanding the biotechnology potential of lactobacilli through comparative genomics of 213 strains and associated genera.</title>
        <authorList>
            <person name="Sun Z."/>
            <person name="Harris H.M."/>
            <person name="McCann A."/>
            <person name="Guo C."/>
            <person name="Argimon S."/>
            <person name="Zhang W."/>
            <person name="Yang X."/>
            <person name="Jeffery I.B."/>
            <person name="Cooney J.C."/>
            <person name="Kagawa T.F."/>
            <person name="Liu W."/>
            <person name="Song Y."/>
            <person name="Salvetti E."/>
            <person name="Wrobel A."/>
            <person name="Rasinkangas P."/>
            <person name="Parkhill J."/>
            <person name="Rea M.C."/>
            <person name="O'Sullivan O."/>
            <person name="Ritari J."/>
            <person name="Douillard F.P."/>
            <person name="Paul Ross R."/>
            <person name="Yang R."/>
            <person name="Briner A.E."/>
            <person name="Felis G.E."/>
            <person name="de Vos W.M."/>
            <person name="Barrangou R."/>
            <person name="Klaenhammer T.R."/>
            <person name="Caufield P.W."/>
            <person name="Cui Y."/>
            <person name="Zhang H."/>
            <person name="O'Toole P.W."/>
        </authorList>
    </citation>
    <scope>NUCLEOTIDE SEQUENCE [LARGE SCALE GENOMIC DNA]</scope>
    <source>
        <strain evidence="2 3">DSM 18527</strain>
    </source>
</reference>
<protein>
    <recommendedName>
        <fullName evidence="1">Prenylated flavin chaperone LpdD-like domain-containing protein</fullName>
    </recommendedName>
</protein>
<evidence type="ECO:0000259" key="1">
    <source>
        <dbReference type="Pfam" id="PF21758"/>
    </source>
</evidence>
<dbReference type="Pfam" id="PF21758">
    <property type="entry name" value="PAC_bac"/>
    <property type="match status" value="1"/>
</dbReference>
<dbReference type="eggNOG" id="ENOG5033YIJ">
    <property type="taxonomic scope" value="Bacteria"/>
</dbReference>
<dbReference type="RefSeq" id="WP_338028710.1">
    <property type="nucleotide sequence ID" value="NZ_AZGA01000057.1"/>
</dbReference>